<keyword evidence="3" id="KW-0853">WD repeat</keyword>
<dbReference type="Pfam" id="PF00400">
    <property type="entry name" value="WD40"/>
    <property type="match status" value="1"/>
</dbReference>
<dbReference type="Proteomes" id="UP000887565">
    <property type="component" value="Unplaced"/>
</dbReference>
<reference evidence="6" key="1">
    <citation type="submission" date="2022-11" db="UniProtKB">
        <authorList>
            <consortium name="WormBaseParasite"/>
        </authorList>
    </citation>
    <scope>IDENTIFICATION</scope>
</reference>
<evidence type="ECO:0000256" key="2">
    <source>
        <dbReference type="ARBA" id="ARBA00022490"/>
    </source>
</evidence>
<evidence type="ECO:0000313" key="5">
    <source>
        <dbReference type="Proteomes" id="UP000887565"/>
    </source>
</evidence>
<evidence type="ECO:0000256" key="1">
    <source>
        <dbReference type="ARBA" id="ARBA00004496"/>
    </source>
</evidence>
<protein>
    <submittedName>
        <fullName evidence="6">Uncharacterized protein</fullName>
    </submittedName>
</protein>
<evidence type="ECO:0000256" key="3">
    <source>
        <dbReference type="ARBA" id="ARBA00022574"/>
    </source>
</evidence>
<dbReference type="Gene3D" id="2.130.10.10">
    <property type="entry name" value="YVTN repeat-like/Quinoprotein amine dehydrogenase"/>
    <property type="match status" value="1"/>
</dbReference>
<dbReference type="GO" id="GO:0010970">
    <property type="term" value="P:transport along microtubule"/>
    <property type="evidence" value="ECO:0007669"/>
    <property type="project" value="TreeGrafter"/>
</dbReference>
<dbReference type="GO" id="GO:0045503">
    <property type="term" value="F:dynein light chain binding"/>
    <property type="evidence" value="ECO:0007669"/>
    <property type="project" value="TreeGrafter"/>
</dbReference>
<dbReference type="InterPro" id="IPR050687">
    <property type="entry name" value="Dynein_IC"/>
</dbReference>
<dbReference type="InterPro" id="IPR036322">
    <property type="entry name" value="WD40_repeat_dom_sf"/>
</dbReference>
<dbReference type="SMART" id="SM00320">
    <property type="entry name" value="WD40"/>
    <property type="match status" value="2"/>
</dbReference>
<dbReference type="AlphaFoldDB" id="A0A915IGE1"/>
<dbReference type="GO" id="GO:0005737">
    <property type="term" value="C:cytoplasm"/>
    <property type="evidence" value="ECO:0007669"/>
    <property type="project" value="UniProtKB-SubCell"/>
</dbReference>
<dbReference type="GO" id="GO:0005868">
    <property type="term" value="C:cytoplasmic dynein complex"/>
    <property type="evidence" value="ECO:0007669"/>
    <property type="project" value="TreeGrafter"/>
</dbReference>
<dbReference type="WBParaSite" id="nRc.2.0.1.t12869-RA">
    <property type="protein sequence ID" value="nRc.2.0.1.t12869-RA"/>
    <property type="gene ID" value="nRc.2.0.1.g12869"/>
</dbReference>
<keyword evidence="2" id="KW-0963">Cytoplasm</keyword>
<dbReference type="InterPro" id="IPR001680">
    <property type="entry name" value="WD40_rpt"/>
</dbReference>
<accession>A0A915IGE1</accession>
<keyword evidence="5" id="KW-1185">Reference proteome</keyword>
<proteinExistence type="predicted"/>
<sequence length="146" mass="16391">MERQSKASKSSFSGESNKPLCSFEDNSDYVMDVRWSPTNPALFAAGDCRGRLDLWHLIKDTELPSATVNLPDDTSINKLLWLQSGNQLAVGDDQGRVFLYDVNEQLATPKSNDWNQFAKVLDDVKQNQLEAEELMQAMSLSNTPIH</sequence>
<dbReference type="PANTHER" id="PTHR12442">
    <property type="entry name" value="DYNEIN INTERMEDIATE CHAIN"/>
    <property type="match status" value="1"/>
</dbReference>
<organism evidence="5 6">
    <name type="scientific">Romanomermis culicivorax</name>
    <name type="common">Nematode worm</name>
    <dbReference type="NCBI Taxonomy" id="13658"/>
    <lineage>
        <taxon>Eukaryota</taxon>
        <taxon>Metazoa</taxon>
        <taxon>Ecdysozoa</taxon>
        <taxon>Nematoda</taxon>
        <taxon>Enoplea</taxon>
        <taxon>Dorylaimia</taxon>
        <taxon>Mermithida</taxon>
        <taxon>Mermithoidea</taxon>
        <taxon>Mermithidae</taxon>
        <taxon>Romanomermis</taxon>
    </lineage>
</organism>
<keyword evidence="4" id="KW-0677">Repeat</keyword>
<dbReference type="OMA" id="NDWNQFA"/>
<name>A0A915IGE1_ROMCU</name>
<comment type="subcellular location">
    <subcellularLocation>
        <location evidence="1">Cytoplasm</location>
    </subcellularLocation>
</comment>
<dbReference type="PANTHER" id="PTHR12442:SF22">
    <property type="entry name" value="CYTOPLASMIC DYNEIN 1 INTERMEDIATE CHAIN-RELATED"/>
    <property type="match status" value="1"/>
</dbReference>
<evidence type="ECO:0000256" key="4">
    <source>
        <dbReference type="ARBA" id="ARBA00022737"/>
    </source>
</evidence>
<dbReference type="SUPFAM" id="SSF50978">
    <property type="entry name" value="WD40 repeat-like"/>
    <property type="match status" value="1"/>
</dbReference>
<dbReference type="GO" id="GO:0045504">
    <property type="term" value="F:dynein heavy chain binding"/>
    <property type="evidence" value="ECO:0007669"/>
    <property type="project" value="TreeGrafter"/>
</dbReference>
<dbReference type="InterPro" id="IPR015943">
    <property type="entry name" value="WD40/YVTN_repeat-like_dom_sf"/>
</dbReference>
<evidence type="ECO:0000313" key="6">
    <source>
        <dbReference type="WBParaSite" id="nRc.2.0.1.t12869-RA"/>
    </source>
</evidence>